<keyword evidence="4" id="KW-1185">Reference proteome</keyword>
<dbReference type="Proteomes" id="UP000041254">
    <property type="component" value="Unassembled WGS sequence"/>
</dbReference>
<evidence type="ECO:0000256" key="2">
    <source>
        <dbReference type="SAM" id="Phobius"/>
    </source>
</evidence>
<sequence>MGVAEVMAVLQWTTVAVLLSMALALYGKKQTLPGVEVLRVEEIKVAQNTFLLISLSALGPAAFALVPACLAVVPWGCRTAHELSGHMGGVGMHSRERRRSRCCMLWHSFSAFVAAAGSCGFALMGGMLSDLIKDLCNAFGRIGQPTGKEALSRDYVCISDGFYDSLLYLVWAAAALQALDGLICCFTFIRTNLSLGRLGATDATRTLLVVDVADRSAEPSPVSRLPCPLPSASPFPSPPDDTHCIASGSPTPTHSNDEASPQSQATRTGALQMGVTRLFSLPIMFPWGRNSSQPVEQDDAAGGGGEQNNPARLKYLQVGGRSVRGRSSHTDDSTPTTLPGGVSSCAEEQSPHTAVGERGQHVHTE</sequence>
<dbReference type="VEuPathDB" id="CryptoDB:Vbra_1441"/>
<feature type="transmembrane region" description="Helical" evidence="2">
    <location>
        <begin position="168"/>
        <end position="189"/>
    </location>
</feature>
<dbReference type="EMBL" id="CDMY01000027">
    <property type="protein sequence ID" value="CEL91838.1"/>
    <property type="molecule type" value="Genomic_DNA"/>
</dbReference>
<feature type="transmembrane region" description="Helical" evidence="2">
    <location>
        <begin position="104"/>
        <end position="124"/>
    </location>
</feature>
<feature type="compositionally biased region" description="Polar residues" evidence="1">
    <location>
        <begin position="248"/>
        <end position="267"/>
    </location>
</feature>
<feature type="compositionally biased region" description="Pro residues" evidence="1">
    <location>
        <begin position="227"/>
        <end position="239"/>
    </location>
</feature>
<name>A0A0G4E9D1_VITBC</name>
<dbReference type="AlphaFoldDB" id="A0A0G4E9D1"/>
<keyword evidence="2" id="KW-0812">Transmembrane</keyword>
<proteinExistence type="predicted"/>
<gene>
    <name evidence="3" type="ORF">Vbra_1441</name>
</gene>
<feature type="region of interest" description="Disordered" evidence="1">
    <location>
        <begin position="218"/>
        <end position="267"/>
    </location>
</feature>
<evidence type="ECO:0000256" key="1">
    <source>
        <dbReference type="SAM" id="MobiDB-lite"/>
    </source>
</evidence>
<evidence type="ECO:0000313" key="4">
    <source>
        <dbReference type="Proteomes" id="UP000041254"/>
    </source>
</evidence>
<feature type="transmembrane region" description="Helical" evidence="2">
    <location>
        <begin position="48"/>
        <end position="73"/>
    </location>
</feature>
<evidence type="ECO:0000313" key="3">
    <source>
        <dbReference type="EMBL" id="CEL91838.1"/>
    </source>
</evidence>
<keyword evidence="2" id="KW-0472">Membrane</keyword>
<accession>A0A0G4E9D1</accession>
<dbReference type="InParanoid" id="A0A0G4E9D1"/>
<feature type="region of interest" description="Disordered" evidence="1">
    <location>
        <begin position="289"/>
        <end position="365"/>
    </location>
</feature>
<keyword evidence="2" id="KW-1133">Transmembrane helix</keyword>
<reference evidence="3 4" key="1">
    <citation type="submission" date="2014-11" db="EMBL/GenBank/DDBJ databases">
        <authorList>
            <person name="Zhu J."/>
            <person name="Qi W."/>
            <person name="Song R."/>
        </authorList>
    </citation>
    <scope>NUCLEOTIDE SEQUENCE [LARGE SCALE GENOMIC DNA]</scope>
</reference>
<organism evidence="3 4">
    <name type="scientific">Vitrella brassicaformis (strain CCMP3155)</name>
    <dbReference type="NCBI Taxonomy" id="1169540"/>
    <lineage>
        <taxon>Eukaryota</taxon>
        <taxon>Sar</taxon>
        <taxon>Alveolata</taxon>
        <taxon>Colpodellida</taxon>
        <taxon>Vitrellaceae</taxon>
        <taxon>Vitrella</taxon>
    </lineage>
</organism>
<protein>
    <submittedName>
        <fullName evidence="3">Uncharacterized protein</fullName>
    </submittedName>
</protein>